<sequence length="688" mass="76973">MQDEQPLPLTSSLESDVRDGFAVADRHDAMTTRALVSALEQLGTSEQSLEAMLHDAGFMPPSHQDAALLNWIDSVFRQWRERYPLDHRLDQLLDLARPLAAAFAVSDAHFFIPGGHPVHRLLDGIRNGLVGWQERVSSNNDTVAEGLRLALRQARRDFPNENVLENTLSDFSQKIDSHYQQLGRLDVTLIQRELTSLNEEVAQIFAASAINRILTEHQVPASVARFLKSDWYESGVLVVQREGAEGQAWRSFLATTQLVVDAVQPVSQDDANGLQRLHHAMQQLPATLSRQLLSLQPNDDAVTGAVGLIEYALLRNVRGQDMGLIQADPITVNGIVMDPPLKRDQLEDCQIQSGEWYSLESAEGEQRLRLIRPLLDNLFLLFMDFNGARARRIPTAEFKSMLDSGEAKPLTIADSFCRAMVEVTEAQQREVSQRREAEAAAAEELRSTQEAQEAQENTDTAVSVDDAHAEQQDEASPSSNGESGQSGQQGTETKEWGQHKTHNPWQPASYVNANAPDIGSVTHSISPEPKPELKPEPEQWNRRSPPSPEPPESRAQQTTESSAPDAAPEESQQAPSQQEVYAPKQDPHAMPTAEAPYESHTVVQMQIPMGTWLGFHDRNPPLMARVAVRDLEKDSYIFTNREGIKLRELTVAQLLALIDREMVDILERKTNFRETVNELRKEQQERLN</sequence>
<dbReference type="STRING" id="565045.NOR51B_2916"/>
<feature type="compositionally biased region" description="Basic and acidic residues" evidence="1">
    <location>
        <begin position="430"/>
        <end position="447"/>
    </location>
</feature>
<dbReference type="Proteomes" id="UP000004699">
    <property type="component" value="Unassembled WGS sequence"/>
</dbReference>
<name>B8KST4_9GAMM</name>
<dbReference type="EMBL" id="DS999411">
    <property type="protein sequence ID" value="EED36963.1"/>
    <property type="molecule type" value="Genomic_DNA"/>
</dbReference>
<feature type="compositionally biased region" description="Polar residues" evidence="1">
    <location>
        <begin position="448"/>
        <end position="461"/>
    </location>
</feature>
<dbReference type="HOGENOM" id="CLU_403749_0_0_6"/>
<feature type="compositionally biased region" description="Low complexity" evidence="1">
    <location>
        <begin position="478"/>
        <end position="490"/>
    </location>
</feature>
<proteinExistence type="predicted"/>
<feature type="compositionally biased region" description="Basic and acidic residues" evidence="1">
    <location>
        <begin position="529"/>
        <end position="541"/>
    </location>
</feature>
<evidence type="ECO:0000256" key="1">
    <source>
        <dbReference type="SAM" id="MobiDB-lite"/>
    </source>
</evidence>
<feature type="compositionally biased region" description="Polar residues" evidence="1">
    <location>
        <begin position="503"/>
        <end position="512"/>
    </location>
</feature>
<gene>
    <name evidence="2" type="ORF">NOR51B_2916</name>
</gene>
<evidence type="ECO:0000313" key="2">
    <source>
        <dbReference type="EMBL" id="EED36963.1"/>
    </source>
</evidence>
<dbReference type="AlphaFoldDB" id="B8KST4"/>
<dbReference type="RefSeq" id="WP_009021704.1">
    <property type="nucleotide sequence ID" value="NZ_DS999411.1"/>
</dbReference>
<reference evidence="3" key="1">
    <citation type="journal article" date="2013" name="BMC Microbiol.">
        <title>Taxonomy and evolution of bacteriochlorophyll a-containing members of the OM60/NOR5 clade of marine gammaproteobacteria: description of Luminiphilus syltensis gen. nov., sp. nov., reclassification of Haliea rubra as Pseudohaliea rubra gen. nov., comb. nov., and emendation of Chromatocurvus halotolerans.</title>
        <authorList>
            <person name="Spring S."/>
            <person name="Riedel T."/>
            <person name="Sproer C."/>
            <person name="Yan S."/>
            <person name="Harder J."/>
            <person name="Fuchs B.M."/>
        </authorList>
    </citation>
    <scope>NUCLEOTIDE SEQUENCE [LARGE SCALE GENOMIC DNA]</scope>
    <source>
        <strain evidence="3">NOR51-B</strain>
    </source>
</reference>
<protein>
    <recommendedName>
        <fullName evidence="4">Thymidine phosphorylase</fullName>
    </recommendedName>
</protein>
<dbReference type="eggNOG" id="COG4223">
    <property type="taxonomic scope" value="Bacteria"/>
</dbReference>
<accession>B8KST4</accession>
<organism evidence="2 3">
    <name type="scientific">Luminiphilus syltensis NOR5-1B</name>
    <dbReference type="NCBI Taxonomy" id="565045"/>
    <lineage>
        <taxon>Bacteria</taxon>
        <taxon>Pseudomonadati</taxon>
        <taxon>Pseudomonadota</taxon>
        <taxon>Gammaproteobacteria</taxon>
        <taxon>Cellvibrionales</taxon>
        <taxon>Halieaceae</taxon>
        <taxon>Luminiphilus</taxon>
    </lineage>
</organism>
<dbReference type="OrthoDB" id="5727471at2"/>
<dbReference type="Pfam" id="PF07793">
    <property type="entry name" value="DUF1631"/>
    <property type="match status" value="2"/>
</dbReference>
<keyword evidence="3" id="KW-1185">Reference proteome</keyword>
<feature type="compositionally biased region" description="Low complexity" evidence="1">
    <location>
        <begin position="569"/>
        <end position="579"/>
    </location>
</feature>
<evidence type="ECO:0008006" key="4">
    <source>
        <dbReference type="Google" id="ProtNLM"/>
    </source>
</evidence>
<dbReference type="InterPro" id="IPR012434">
    <property type="entry name" value="DUF1631"/>
</dbReference>
<feature type="region of interest" description="Disordered" evidence="1">
    <location>
        <begin position="430"/>
        <end position="592"/>
    </location>
</feature>
<evidence type="ECO:0000313" key="3">
    <source>
        <dbReference type="Proteomes" id="UP000004699"/>
    </source>
</evidence>